<dbReference type="FunFam" id="2.60.40.2300:FF:000004">
    <property type="entry name" value="Neutral/alkaline nonlysosomal ceramidase, putative"/>
    <property type="match status" value="1"/>
</dbReference>
<dbReference type="VEuPathDB" id="FungiDB:BO80DRAFT_278988"/>
<dbReference type="AlphaFoldDB" id="A0A395GIK7"/>
<feature type="domain" description="Neutral/alkaline non-lysosomal ceramidase C-terminal" evidence="7">
    <location>
        <begin position="587"/>
        <end position="761"/>
    </location>
</feature>
<gene>
    <name evidence="8" type="ORF">BO80DRAFT_278988</name>
</gene>
<comment type="similarity">
    <text evidence="1 5">Belongs to the neutral ceramidase family.</text>
</comment>
<sequence>MPSIRLGVALASSLATALVFLQLFSLLQNHYQPLKVAAQPKWVHRAAATAADDDDDGIFLLGAGKADITGPVVELGLNGYASLEQIGTGLRQRIYSRAFIVADANSPDDTFIYLIMDALTGDTAVRHGVLAGLASLGGDYARYTEQNVALTGTHSHSGPGAWMNYLLPQIPTKGFDKESYQALVDGVLLSIQRAHESLAPGRLSFGSIDLEDANINRSPYAYDANPTEEKARYSANVDKTLTLLRFDRESDNKTTAVLTFFPVHGTSMYENNTLVTGDNKGVAAWLFERSVQGDSKFADGFVAGFSQSNVGDTSPNVLGAWCEDGSGQECRYSDSTCGGKTEDCHGRGPFFREKDNGAKSCFEIGRRQYAAAKELYSQLDSNPVRISSSTDVRSFHVYQDLSNYTFVSPFNGSTLQTCSAALGFSFAAGTTDGPGVMDFTQNGTGPADSNPLWYVARAFVHQPSKAQQACQAPKEILLDIGPITQPYAWAPNIVDIQLLRVGQLFIIISTSEATTMSGRRWKEAIAQSATDVLSVSDPLVVLGAPSNSYAHYVATEEEYGVQRYEGASTLYGPSTLAAYVNLTLTYLPYLGQSPNTASLPSLSTGLAPPINTDNSLSFIPSVVYDGSPVGKAFGDVVLSAANTTYGPGDVVNVTFVGANPRNNLRLESTFAAVEKYDSSNGTWEVVRTDSDWNLLYNWERTSTILGYSEVTLQWQIEDDYYNTGNPNPVEGGTYRFHYYGDSKNVLGTISSFEGTSEAFTVAVS</sequence>
<dbReference type="GO" id="GO:0046872">
    <property type="term" value="F:metal ion binding"/>
    <property type="evidence" value="ECO:0007669"/>
    <property type="project" value="UniProtKB-KW"/>
</dbReference>
<evidence type="ECO:0000259" key="6">
    <source>
        <dbReference type="Pfam" id="PF04734"/>
    </source>
</evidence>
<evidence type="ECO:0000259" key="7">
    <source>
        <dbReference type="Pfam" id="PF17048"/>
    </source>
</evidence>
<feature type="binding site" evidence="4">
    <location>
        <position position="512"/>
    </location>
    <ligand>
        <name>Zn(2+)</name>
        <dbReference type="ChEBI" id="CHEBI:29105"/>
    </ligand>
</feature>
<dbReference type="InterPro" id="IPR031329">
    <property type="entry name" value="NEUT/ALK_ceramidase_N"/>
</dbReference>
<accession>A0A395GIK7</accession>
<comment type="cofactor">
    <cofactor evidence="4">
        <name>Zn(2+)</name>
        <dbReference type="ChEBI" id="CHEBI:29105"/>
    </cofactor>
    <text evidence="4">Binds 1 zinc ion per subunit.</text>
</comment>
<comment type="catalytic activity">
    <reaction evidence="5">
        <text>an N-acylsphing-4-enine + H2O = sphing-4-enine + a fatty acid</text>
        <dbReference type="Rhea" id="RHEA:20856"/>
        <dbReference type="ChEBI" id="CHEBI:15377"/>
        <dbReference type="ChEBI" id="CHEBI:28868"/>
        <dbReference type="ChEBI" id="CHEBI:52639"/>
        <dbReference type="ChEBI" id="CHEBI:57756"/>
        <dbReference type="EC" id="3.5.1.23"/>
    </reaction>
</comment>
<feature type="binding site" evidence="4">
    <location>
        <position position="154"/>
    </location>
    <ligand>
        <name>Zn(2+)</name>
        <dbReference type="ChEBI" id="CHEBI:29105"/>
    </ligand>
</feature>
<dbReference type="PANTHER" id="PTHR12670:SF1">
    <property type="entry name" value="NEUTRAL CERAMIDASE"/>
    <property type="match status" value="1"/>
</dbReference>
<evidence type="ECO:0000313" key="9">
    <source>
        <dbReference type="Proteomes" id="UP000249402"/>
    </source>
</evidence>
<feature type="binding site" evidence="4">
    <location>
        <position position="264"/>
    </location>
    <ligand>
        <name>Zn(2+)</name>
        <dbReference type="ChEBI" id="CHEBI:29105"/>
    </ligand>
</feature>
<dbReference type="Pfam" id="PF04734">
    <property type="entry name" value="Ceramidase_alk"/>
    <property type="match status" value="1"/>
</dbReference>
<protein>
    <recommendedName>
        <fullName evidence="5">Neutral ceramidase</fullName>
        <ecNumber evidence="5">3.5.1.23</ecNumber>
    </recommendedName>
</protein>
<evidence type="ECO:0000256" key="5">
    <source>
        <dbReference type="RuleBase" id="RU366019"/>
    </source>
</evidence>
<feature type="binding site" evidence="4">
    <location>
        <position position="552"/>
    </location>
    <ligand>
        <name>Zn(2+)</name>
        <dbReference type="ChEBI" id="CHEBI:29105"/>
    </ligand>
</feature>
<keyword evidence="4" id="KW-0862">Zinc</keyword>
<dbReference type="GO" id="GO:0017040">
    <property type="term" value="F:N-acylsphingosine amidohydrolase activity"/>
    <property type="evidence" value="ECO:0007669"/>
    <property type="project" value="UniProtKB-UniRule"/>
</dbReference>
<dbReference type="GO" id="GO:0042759">
    <property type="term" value="P:long-chain fatty acid biosynthetic process"/>
    <property type="evidence" value="ECO:0007669"/>
    <property type="project" value="TreeGrafter"/>
</dbReference>
<dbReference type="GO" id="GO:0005576">
    <property type="term" value="C:extracellular region"/>
    <property type="evidence" value="ECO:0007669"/>
    <property type="project" value="TreeGrafter"/>
</dbReference>
<evidence type="ECO:0000256" key="4">
    <source>
        <dbReference type="PIRSR" id="PIRSR606823-2"/>
    </source>
</evidence>
<evidence type="ECO:0000256" key="3">
    <source>
        <dbReference type="PIRSR" id="PIRSR606823-1"/>
    </source>
</evidence>
<evidence type="ECO:0000256" key="1">
    <source>
        <dbReference type="ARBA" id="ARBA00009835"/>
    </source>
</evidence>
<organism evidence="8 9">
    <name type="scientific">Aspergillus ibericus CBS 121593</name>
    <dbReference type="NCBI Taxonomy" id="1448316"/>
    <lineage>
        <taxon>Eukaryota</taxon>
        <taxon>Fungi</taxon>
        <taxon>Dikarya</taxon>
        <taxon>Ascomycota</taxon>
        <taxon>Pezizomycotina</taxon>
        <taxon>Eurotiomycetes</taxon>
        <taxon>Eurotiomycetidae</taxon>
        <taxon>Eurotiales</taxon>
        <taxon>Aspergillaceae</taxon>
        <taxon>Aspergillus</taxon>
        <taxon>Aspergillus subgen. Circumdati</taxon>
    </lineage>
</organism>
<dbReference type="GeneID" id="37219776"/>
<reference evidence="8 9" key="1">
    <citation type="submission" date="2018-02" db="EMBL/GenBank/DDBJ databases">
        <title>The genomes of Aspergillus section Nigri reveals drivers in fungal speciation.</title>
        <authorList>
            <consortium name="DOE Joint Genome Institute"/>
            <person name="Vesth T.C."/>
            <person name="Nybo J."/>
            <person name="Theobald S."/>
            <person name="Brandl J."/>
            <person name="Frisvad J.C."/>
            <person name="Nielsen K.F."/>
            <person name="Lyhne E.K."/>
            <person name="Kogle M.E."/>
            <person name="Kuo A."/>
            <person name="Riley R."/>
            <person name="Clum A."/>
            <person name="Nolan M."/>
            <person name="Lipzen A."/>
            <person name="Salamov A."/>
            <person name="Henrissat B."/>
            <person name="Wiebenga A."/>
            <person name="De vries R.P."/>
            <person name="Grigoriev I.V."/>
            <person name="Mortensen U.H."/>
            <person name="Andersen M.R."/>
            <person name="Baker S.E."/>
        </authorList>
    </citation>
    <scope>NUCLEOTIDE SEQUENCE [LARGE SCALE GENOMIC DNA]</scope>
    <source>
        <strain evidence="8 9">CBS 121593</strain>
    </source>
</reference>
<dbReference type="PANTHER" id="PTHR12670">
    <property type="entry name" value="CERAMIDASE"/>
    <property type="match status" value="1"/>
</dbReference>
<feature type="domain" description="Neutral/alkaline non-lysosomal ceramidase N-terminal" evidence="6">
    <location>
        <begin position="59"/>
        <end position="581"/>
    </location>
</feature>
<name>A0A395GIK7_9EURO</name>
<dbReference type="Pfam" id="PF17048">
    <property type="entry name" value="Ceramidse_alk_C"/>
    <property type="match status" value="1"/>
</dbReference>
<keyword evidence="4" id="KW-0479">Metal-binding</keyword>
<dbReference type="EC" id="3.5.1.23" evidence="5"/>
<keyword evidence="5" id="KW-0746">Sphingolipid metabolism</keyword>
<dbReference type="STRING" id="1448316.A0A395GIK7"/>
<dbReference type="Proteomes" id="UP000249402">
    <property type="component" value="Unassembled WGS sequence"/>
</dbReference>
<dbReference type="EMBL" id="KZ824503">
    <property type="protein sequence ID" value="RAK95102.1"/>
    <property type="molecule type" value="Genomic_DNA"/>
</dbReference>
<evidence type="ECO:0000313" key="8">
    <source>
        <dbReference type="EMBL" id="RAK95102.1"/>
    </source>
</evidence>
<dbReference type="OrthoDB" id="191371at2759"/>
<dbReference type="GO" id="GO:0046512">
    <property type="term" value="P:sphingosine biosynthetic process"/>
    <property type="evidence" value="ECO:0007669"/>
    <property type="project" value="TreeGrafter"/>
</dbReference>
<keyword evidence="9" id="KW-1185">Reference proteome</keyword>
<dbReference type="Gene3D" id="2.60.40.2300">
    <property type="entry name" value="Neutral/alkaline non-lysosomal ceramidase, C-terminal domain"/>
    <property type="match status" value="1"/>
</dbReference>
<evidence type="ECO:0000256" key="2">
    <source>
        <dbReference type="ARBA" id="ARBA00022801"/>
    </source>
</evidence>
<dbReference type="InterPro" id="IPR031331">
    <property type="entry name" value="NEUT/ALK_ceramidase_C"/>
</dbReference>
<dbReference type="RefSeq" id="XP_025569430.1">
    <property type="nucleotide sequence ID" value="XM_025714911.1"/>
</dbReference>
<dbReference type="GO" id="GO:0016020">
    <property type="term" value="C:membrane"/>
    <property type="evidence" value="ECO:0007669"/>
    <property type="project" value="GOC"/>
</dbReference>
<dbReference type="GO" id="GO:0046514">
    <property type="term" value="P:ceramide catabolic process"/>
    <property type="evidence" value="ECO:0007669"/>
    <property type="project" value="InterPro"/>
</dbReference>
<dbReference type="InterPro" id="IPR006823">
    <property type="entry name" value="Ceramidase_alk"/>
</dbReference>
<dbReference type="InterPro" id="IPR038445">
    <property type="entry name" value="NCDase_C_sf"/>
</dbReference>
<keyword evidence="2 5" id="KW-0378">Hydrolase</keyword>
<feature type="active site" description="Nucleophile" evidence="3">
    <location>
        <position position="314"/>
    </location>
</feature>
<keyword evidence="5" id="KW-0443">Lipid metabolism</keyword>
<proteinExistence type="inferred from homology"/>